<sequence length="244" mass="26517">MFLGVFALALFAFSCEDDNDNTPDKNTFKFEFTTTTEGWVGAFADLPKLNNRQDSSIYELSYKWAALPAEVGGNRVGALQIIGHNRSDDLFMFVKRKVTGLLPNTTYQVDFDIDLASEAPTGAVGIGGAPGESVYFKAGVVDKEPLAVLDPQDNHFRMNIDKGQQSQSGRDMKVLGDIANGKPANGTGSAPFTIINRKNTNKPISVKTDAQGTCWIVLGTDSGFEGLTRLYYDRVGVVFTPQAK</sequence>
<proteinExistence type="predicted"/>
<accession>F4KQ02</accession>
<dbReference type="eggNOG" id="ENOG5030NBF">
    <property type="taxonomic scope" value="Bacteria"/>
</dbReference>
<dbReference type="HOGENOM" id="CLU_101370_0_0_10"/>
<evidence type="ECO:0000313" key="1">
    <source>
        <dbReference type="EMBL" id="AEE53206.1"/>
    </source>
</evidence>
<reference key="2">
    <citation type="submission" date="2011-04" db="EMBL/GenBank/DDBJ databases">
        <title>Complete sequence of chromosome of Haliscomenobacter hydrossis DSM 1100.</title>
        <authorList>
            <consortium name="US DOE Joint Genome Institute (JGI-PGF)"/>
            <person name="Lucas S."/>
            <person name="Han J."/>
            <person name="Lapidus A."/>
            <person name="Bruce D."/>
            <person name="Goodwin L."/>
            <person name="Pitluck S."/>
            <person name="Peters L."/>
            <person name="Kyrpides N."/>
            <person name="Mavromatis K."/>
            <person name="Ivanova N."/>
            <person name="Ovchinnikova G."/>
            <person name="Pagani I."/>
            <person name="Daligault H."/>
            <person name="Detter J.C."/>
            <person name="Han C."/>
            <person name="Land M."/>
            <person name="Hauser L."/>
            <person name="Markowitz V."/>
            <person name="Cheng J.-F."/>
            <person name="Hugenholtz P."/>
            <person name="Woyke T."/>
            <person name="Wu D."/>
            <person name="Verbarg S."/>
            <person name="Frueling A."/>
            <person name="Brambilla E."/>
            <person name="Klenk H.-P."/>
            <person name="Eisen J.A."/>
        </authorList>
    </citation>
    <scope>NUCLEOTIDE SEQUENCE</scope>
    <source>
        <strain>DSM 1100</strain>
    </source>
</reference>
<dbReference type="EMBL" id="CP002691">
    <property type="protein sequence ID" value="AEE53206.1"/>
    <property type="molecule type" value="Genomic_DNA"/>
</dbReference>
<evidence type="ECO:0000313" key="2">
    <source>
        <dbReference type="Proteomes" id="UP000008461"/>
    </source>
</evidence>
<gene>
    <name evidence="1" type="ordered locus">Halhy_5381</name>
</gene>
<dbReference type="KEGG" id="hhy:Halhy_5381"/>
<keyword evidence="2" id="KW-1185">Reference proteome</keyword>
<name>F4KQ02_HALH1</name>
<organism evidence="1 2">
    <name type="scientific">Haliscomenobacter hydrossis (strain ATCC 27775 / DSM 1100 / LMG 10767 / O)</name>
    <dbReference type="NCBI Taxonomy" id="760192"/>
    <lineage>
        <taxon>Bacteria</taxon>
        <taxon>Pseudomonadati</taxon>
        <taxon>Bacteroidota</taxon>
        <taxon>Saprospiria</taxon>
        <taxon>Saprospirales</taxon>
        <taxon>Haliscomenobacteraceae</taxon>
        <taxon>Haliscomenobacter</taxon>
    </lineage>
</organism>
<dbReference type="AlphaFoldDB" id="F4KQ02"/>
<reference evidence="1 2" key="1">
    <citation type="journal article" date="2011" name="Stand. Genomic Sci.">
        <title>Complete genome sequence of Haliscomenobacter hydrossis type strain (O).</title>
        <authorList>
            <consortium name="US DOE Joint Genome Institute (JGI-PGF)"/>
            <person name="Daligault H."/>
            <person name="Lapidus A."/>
            <person name="Zeytun A."/>
            <person name="Nolan M."/>
            <person name="Lucas S."/>
            <person name="Del Rio T.G."/>
            <person name="Tice H."/>
            <person name="Cheng J.F."/>
            <person name="Tapia R."/>
            <person name="Han C."/>
            <person name="Goodwin L."/>
            <person name="Pitluck S."/>
            <person name="Liolios K."/>
            <person name="Pagani I."/>
            <person name="Ivanova N."/>
            <person name="Huntemann M."/>
            <person name="Mavromatis K."/>
            <person name="Mikhailova N."/>
            <person name="Pati A."/>
            <person name="Chen A."/>
            <person name="Palaniappan K."/>
            <person name="Land M."/>
            <person name="Hauser L."/>
            <person name="Brambilla E.M."/>
            <person name="Rohde M."/>
            <person name="Verbarg S."/>
            <person name="Goker M."/>
            <person name="Bristow J."/>
            <person name="Eisen J.A."/>
            <person name="Markowitz V."/>
            <person name="Hugenholtz P."/>
            <person name="Kyrpides N.C."/>
            <person name="Klenk H.P."/>
            <person name="Woyke T."/>
        </authorList>
    </citation>
    <scope>NUCLEOTIDE SEQUENCE [LARGE SCALE GENOMIC DNA]</scope>
    <source>
        <strain evidence="2">ATCC 27775 / DSM 1100 / LMG 10767 / O</strain>
    </source>
</reference>
<dbReference type="STRING" id="760192.Halhy_5381"/>
<protein>
    <submittedName>
        <fullName evidence="1">Uncharacterized protein</fullName>
    </submittedName>
</protein>
<dbReference type="Proteomes" id="UP000008461">
    <property type="component" value="Chromosome"/>
</dbReference>